<accession>A0ACB6QUH0</accession>
<gene>
    <name evidence="1" type="ORF">BDR25DRAFT_263232</name>
</gene>
<reference evidence="1" key="1">
    <citation type="journal article" date="2020" name="Stud. Mycol.">
        <title>101 Dothideomycetes genomes: a test case for predicting lifestyles and emergence of pathogens.</title>
        <authorList>
            <person name="Haridas S."/>
            <person name="Albert R."/>
            <person name="Binder M."/>
            <person name="Bloem J."/>
            <person name="Labutti K."/>
            <person name="Salamov A."/>
            <person name="Andreopoulos B."/>
            <person name="Baker S."/>
            <person name="Barry K."/>
            <person name="Bills G."/>
            <person name="Bluhm B."/>
            <person name="Cannon C."/>
            <person name="Castanera R."/>
            <person name="Culley D."/>
            <person name="Daum C."/>
            <person name="Ezra D."/>
            <person name="Gonzalez J."/>
            <person name="Henrissat B."/>
            <person name="Kuo A."/>
            <person name="Liang C."/>
            <person name="Lipzen A."/>
            <person name="Lutzoni F."/>
            <person name="Magnuson J."/>
            <person name="Mondo S."/>
            <person name="Nolan M."/>
            <person name="Ohm R."/>
            <person name="Pangilinan J."/>
            <person name="Park H.-J."/>
            <person name="Ramirez L."/>
            <person name="Alfaro M."/>
            <person name="Sun H."/>
            <person name="Tritt A."/>
            <person name="Yoshinaga Y."/>
            <person name="Zwiers L.-H."/>
            <person name="Turgeon B."/>
            <person name="Goodwin S."/>
            <person name="Spatafora J."/>
            <person name="Crous P."/>
            <person name="Grigoriev I."/>
        </authorList>
    </citation>
    <scope>NUCLEOTIDE SEQUENCE</scope>
    <source>
        <strain evidence="1">ATCC 200398</strain>
    </source>
</reference>
<keyword evidence="2" id="KW-1185">Reference proteome</keyword>
<dbReference type="Proteomes" id="UP000799755">
    <property type="component" value="Unassembled WGS sequence"/>
</dbReference>
<evidence type="ECO:0000313" key="2">
    <source>
        <dbReference type="Proteomes" id="UP000799755"/>
    </source>
</evidence>
<dbReference type="EMBL" id="MU003510">
    <property type="protein sequence ID" value="KAF2469836.1"/>
    <property type="molecule type" value="Genomic_DNA"/>
</dbReference>
<name>A0ACB6QUH0_9PLEO</name>
<evidence type="ECO:0000313" key="1">
    <source>
        <dbReference type="EMBL" id="KAF2469836.1"/>
    </source>
</evidence>
<comment type="caution">
    <text evidence="1">The sequence shown here is derived from an EMBL/GenBank/DDBJ whole genome shotgun (WGS) entry which is preliminary data.</text>
</comment>
<proteinExistence type="predicted"/>
<organism evidence="1 2">
    <name type="scientific">Lindgomyces ingoldianus</name>
    <dbReference type="NCBI Taxonomy" id="673940"/>
    <lineage>
        <taxon>Eukaryota</taxon>
        <taxon>Fungi</taxon>
        <taxon>Dikarya</taxon>
        <taxon>Ascomycota</taxon>
        <taxon>Pezizomycotina</taxon>
        <taxon>Dothideomycetes</taxon>
        <taxon>Pleosporomycetidae</taxon>
        <taxon>Pleosporales</taxon>
        <taxon>Lindgomycetaceae</taxon>
        <taxon>Lindgomyces</taxon>
    </lineage>
</organism>
<sequence length="178" mass="19711">MQLTTQDLLDRHEASLCDHKSLPLFSELADVGVFPRIFIISCVDPRCVPENIFGIRPGEVDAVVFRVAGGNSQFALNSLLAVDTLAGLMECIIIQHTDCGATMFRDANIKDELKKRAPDMGLEIESLEFGQITGTLEENVKKSMDFLRMSPLVRPALKSKIRGFVYDIITGKLKEVLA</sequence>
<protein>
    <submittedName>
        <fullName evidence="1">Carbonic anhydrase</fullName>
    </submittedName>
</protein>